<proteinExistence type="inferred from homology"/>
<dbReference type="AlphaFoldDB" id="G5H663"/>
<evidence type="ECO:0000313" key="5">
    <source>
        <dbReference type="Proteomes" id="UP000006008"/>
    </source>
</evidence>
<reference evidence="4 5" key="1">
    <citation type="submission" date="2011-08" db="EMBL/GenBank/DDBJ databases">
        <title>The Genome Sequence of Alistipes indistinctus YIT 12060.</title>
        <authorList>
            <consortium name="The Broad Institute Genome Sequencing Platform"/>
            <person name="Earl A."/>
            <person name="Ward D."/>
            <person name="Feldgarden M."/>
            <person name="Gevers D."/>
            <person name="Morotomi M."/>
            <person name="Young S.K."/>
            <person name="Zeng Q."/>
            <person name="Gargeya S."/>
            <person name="Fitzgerald M."/>
            <person name="Haas B."/>
            <person name="Abouelleil A."/>
            <person name="Alvarado L."/>
            <person name="Arachchi H.M."/>
            <person name="Berlin A."/>
            <person name="Brown A."/>
            <person name="Chapman S.B."/>
            <person name="Chen Z."/>
            <person name="Dunbar C."/>
            <person name="Freedman E."/>
            <person name="Gearin G."/>
            <person name="Gellesch M."/>
            <person name="Goldberg J."/>
            <person name="Griggs A."/>
            <person name="Gujja S."/>
            <person name="Heiman D."/>
            <person name="Howarth C."/>
            <person name="Larson L."/>
            <person name="Lui A."/>
            <person name="MacDonald P.J.P."/>
            <person name="Montmayeur A."/>
            <person name="Murphy C."/>
            <person name="Neiman D."/>
            <person name="Pearson M."/>
            <person name="Priest M."/>
            <person name="Roberts A."/>
            <person name="Saif S."/>
            <person name="Shea T."/>
            <person name="Shenoy N."/>
            <person name="Sisk P."/>
            <person name="Stolte C."/>
            <person name="Sykes S."/>
            <person name="Wortman J."/>
            <person name="Nusbaum C."/>
            <person name="Birren B."/>
        </authorList>
    </citation>
    <scope>NUCLEOTIDE SEQUENCE [LARGE SCALE GENOMIC DNA]</scope>
    <source>
        <strain evidence="4 5">YIT 12060</strain>
    </source>
</reference>
<dbReference type="PANTHER" id="PTHR10907">
    <property type="entry name" value="REGUCALCIN"/>
    <property type="match status" value="1"/>
</dbReference>
<dbReference type="InterPro" id="IPR013658">
    <property type="entry name" value="SGL"/>
</dbReference>
<dbReference type="PANTHER" id="PTHR10907:SF47">
    <property type="entry name" value="REGUCALCIN"/>
    <property type="match status" value="1"/>
</dbReference>
<dbReference type="RefSeq" id="WP_009133229.1">
    <property type="nucleotide sequence ID" value="NZ_CP102250.1"/>
</dbReference>
<dbReference type="Pfam" id="PF08450">
    <property type="entry name" value="SGL"/>
    <property type="match status" value="2"/>
</dbReference>
<comment type="caution">
    <text evidence="4">The sequence shown here is derived from an EMBL/GenBank/DDBJ whole genome shotgun (WGS) entry which is preliminary data.</text>
</comment>
<evidence type="ECO:0000256" key="1">
    <source>
        <dbReference type="ARBA" id="ARBA00008853"/>
    </source>
</evidence>
<organism evidence="4 5">
    <name type="scientific">Alistipes indistinctus YIT 12060</name>
    <dbReference type="NCBI Taxonomy" id="742725"/>
    <lineage>
        <taxon>Bacteria</taxon>
        <taxon>Pseudomonadati</taxon>
        <taxon>Bacteroidota</taxon>
        <taxon>Bacteroidia</taxon>
        <taxon>Bacteroidales</taxon>
        <taxon>Rikenellaceae</taxon>
        <taxon>Alistipes</taxon>
    </lineage>
</organism>
<accession>G5H663</accession>
<dbReference type="STRING" id="742725.HMPREF9450_00423"/>
<dbReference type="GO" id="GO:0004341">
    <property type="term" value="F:gluconolactonase activity"/>
    <property type="evidence" value="ECO:0007669"/>
    <property type="project" value="TreeGrafter"/>
</dbReference>
<dbReference type="HOGENOM" id="CLU_036110_3_2_10"/>
<dbReference type="Gene3D" id="2.120.10.30">
    <property type="entry name" value="TolB, C-terminal domain"/>
    <property type="match status" value="2"/>
</dbReference>
<dbReference type="PATRIC" id="fig|742725.3.peg.468"/>
<dbReference type="InterPro" id="IPR011042">
    <property type="entry name" value="6-blade_b-propeller_TolB-like"/>
</dbReference>
<evidence type="ECO:0000259" key="3">
    <source>
        <dbReference type="Pfam" id="PF08450"/>
    </source>
</evidence>
<evidence type="ECO:0000256" key="2">
    <source>
        <dbReference type="SAM" id="MobiDB-lite"/>
    </source>
</evidence>
<sequence>MTTPQLSHPMRRTIPSPAAVAITLSWTVFTLTPSFAVAKTPETTVRPGKTSPEAMYRETPGVHTPAGPPATTVPADTAQLLFRAAASTGEGAIWHPGRRSLLWVDIEGKTLHEYVPTAFGKVSCDTGELMSRTKPAGSDTLRTVMTVPSVTRRWTFDRMVSTVVPETDSTVIVAVQNRVERIDLNSDTRKVLARIDDRNGSVRTNDGKCDPAGRLWLGTMAFAGTPGAGTLYCLDPTGIPAGTRDLSGPAGQNTSGPTARYATGQTREPASGTTTQNPPEPAVPNGILRASAPLIPSVKLGSVTISNGIVWSADRRTMYYVDTPTRRVSRYRYDDSTGAIAYEGIAVQIPEEMGFPDGMTIDRCGNLWIALWGGYGVGCWNPHSGELLHRIFVPCPNAASCAFGGENLDTLYITTAGGTPDSRLRQDYPLSGSLFVCKPGVYGVKACFFYIKN</sequence>
<dbReference type="GeneID" id="92816844"/>
<keyword evidence="5" id="KW-1185">Reference proteome</keyword>
<dbReference type="eggNOG" id="COG3386">
    <property type="taxonomic scope" value="Bacteria"/>
</dbReference>
<dbReference type="GO" id="GO:0019853">
    <property type="term" value="P:L-ascorbic acid biosynthetic process"/>
    <property type="evidence" value="ECO:0007669"/>
    <property type="project" value="TreeGrafter"/>
</dbReference>
<feature type="compositionally biased region" description="Polar residues" evidence="2">
    <location>
        <begin position="250"/>
        <end position="277"/>
    </location>
</feature>
<dbReference type="GO" id="GO:0005509">
    <property type="term" value="F:calcium ion binding"/>
    <property type="evidence" value="ECO:0007669"/>
    <property type="project" value="TreeGrafter"/>
</dbReference>
<name>G5H663_9BACT</name>
<dbReference type="SUPFAM" id="SSF63829">
    <property type="entry name" value="Calcium-dependent phosphotriesterase"/>
    <property type="match status" value="1"/>
</dbReference>
<dbReference type="Proteomes" id="UP000006008">
    <property type="component" value="Unassembled WGS sequence"/>
</dbReference>
<feature type="domain" description="SMP-30/Gluconolactonase/LRE-like region" evidence="3">
    <location>
        <begin position="89"/>
        <end position="238"/>
    </location>
</feature>
<comment type="similarity">
    <text evidence="1">Belongs to the SMP-30/CGR1 family.</text>
</comment>
<protein>
    <recommendedName>
        <fullName evidence="3">SMP-30/Gluconolactonase/LRE-like region domain-containing protein</fullName>
    </recommendedName>
</protein>
<feature type="domain" description="SMP-30/Gluconolactonase/LRE-like region" evidence="3">
    <location>
        <begin position="285"/>
        <end position="416"/>
    </location>
</feature>
<gene>
    <name evidence="4" type="ORF">HMPREF9450_00423</name>
</gene>
<evidence type="ECO:0000313" key="4">
    <source>
        <dbReference type="EMBL" id="EHB93157.1"/>
    </source>
</evidence>
<dbReference type="EMBL" id="ADLD01000004">
    <property type="protein sequence ID" value="EHB93157.1"/>
    <property type="molecule type" value="Genomic_DNA"/>
</dbReference>
<feature type="region of interest" description="Disordered" evidence="2">
    <location>
        <begin position="243"/>
        <end position="282"/>
    </location>
</feature>